<evidence type="ECO:0000313" key="3">
    <source>
        <dbReference type="Proteomes" id="UP000247698"/>
    </source>
</evidence>
<gene>
    <name evidence="2" type="ORF">DK873_00545</name>
</gene>
<dbReference type="InterPro" id="IPR024968">
    <property type="entry name" value="SlpA_C_lactobacillus"/>
</dbReference>
<accession>A0ABX5N2U7</accession>
<feature type="domain" description="S-layer protein C-terminal" evidence="1">
    <location>
        <begin position="2"/>
        <end position="27"/>
    </location>
</feature>
<dbReference type="Pfam" id="PF03217">
    <property type="entry name" value="SlpA"/>
    <property type="match status" value="1"/>
</dbReference>
<keyword evidence="3" id="KW-1185">Reference proteome</keyword>
<dbReference type="Proteomes" id="UP000247698">
    <property type="component" value="Unassembled WGS sequence"/>
</dbReference>
<evidence type="ECO:0000259" key="1">
    <source>
        <dbReference type="Pfam" id="PF03217"/>
    </source>
</evidence>
<proteinExistence type="predicted"/>
<evidence type="ECO:0000313" key="2">
    <source>
        <dbReference type="EMBL" id="PXY86077.1"/>
    </source>
</evidence>
<sequence>MKLYGTAVKIHRKLYYIVGKNQYVKKSNF</sequence>
<name>A0ABX5N2U7_9LACO</name>
<dbReference type="EMBL" id="QGLG01000001">
    <property type="protein sequence ID" value="PXY86077.1"/>
    <property type="molecule type" value="Genomic_DNA"/>
</dbReference>
<organism evidence="2 3">
    <name type="scientific">Lactobacillus melliventris</name>
    <dbReference type="NCBI Taxonomy" id="1218507"/>
    <lineage>
        <taxon>Bacteria</taxon>
        <taxon>Bacillati</taxon>
        <taxon>Bacillota</taxon>
        <taxon>Bacilli</taxon>
        <taxon>Lactobacillales</taxon>
        <taxon>Lactobacillaceae</taxon>
        <taxon>Lactobacillus</taxon>
    </lineage>
</organism>
<reference evidence="2 3" key="1">
    <citation type="submission" date="2018-05" db="EMBL/GenBank/DDBJ databases">
        <title>Reference genomes for bee gut microbiota database.</title>
        <authorList>
            <person name="Ellegaard K.M."/>
        </authorList>
    </citation>
    <scope>NUCLEOTIDE SEQUENCE [LARGE SCALE GENOMIC DNA]</scope>
    <source>
        <strain evidence="2 3">ESL0184</strain>
    </source>
</reference>
<comment type="caution">
    <text evidence="2">The sequence shown here is derived from an EMBL/GenBank/DDBJ whole genome shotgun (WGS) entry which is preliminary data.</text>
</comment>
<dbReference type="RefSeq" id="WP_110445398.1">
    <property type="nucleotide sequence ID" value="NZ_QGLG01000001.1"/>
</dbReference>
<protein>
    <recommendedName>
        <fullName evidence="1">S-layer protein C-terminal domain-containing protein</fullName>
    </recommendedName>
</protein>